<dbReference type="GO" id="GO:0003924">
    <property type="term" value="F:GTPase activity"/>
    <property type="evidence" value="ECO:0007669"/>
    <property type="project" value="InterPro"/>
</dbReference>
<dbReference type="PANTHER" id="PTHR30134">
    <property type="entry name" value="HYDROGENASE PROTEIN ASSEMBLY PROTEIN, NICKEL CHAPERONE"/>
    <property type="match status" value="1"/>
</dbReference>
<dbReference type="Gene3D" id="3.40.50.300">
    <property type="entry name" value="P-loop containing nucleotide triphosphate hydrolases"/>
    <property type="match status" value="1"/>
</dbReference>
<evidence type="ECO:0000313" key="10">
    <source>
        <dbReference type="Proteomes" id="UP000298324"/>
    </source>
</evidence>
<keyword evidence="3" id="KW-0479">Metal-binding</keyword>
<dbReference type="CDD" id="cd05390">
    <property type="entry name" value="HypB"/>
    <property type="match status" value="1"/>
</dbReference>
<dbReference type="InterPro" id="IPR003495">
    <property type="entry name" value="CobW/HypB/UreG_nucleotide-bd"/>
</dbReference>
<dbReference type="RefSeq" id="WP_190259610.1">
    <property type="nucleotide sequence ID" value="NZ_QFGA01000005.1"/>
</dbReference>
<dbReference type="PANTHER" id="PTHR30134:SF2">
    <property type="entry name" value="HYDROGENASE MATURATION FACTOR HYPB"/>
    <property type="match status" value="1"/>
</dbReference>
<evidence type="ECO:0000256" key="3">
    <source>
        <dbReference type="ARBA" id="ARBA00022723"/>
    </source>
</evidence>
<evidence type="ECO:0000256" key="1">
    <source>
        <dbReference type="ARBA" id="ARBA00006211"/>
    </source>
</evidence>
<dbReference type="GO" id="GO:0005525">
    <property type="term" value="F:GTP binding"/>
    <property type="evidence" value="ECO:0007669"/>
    <property type="project" value="UniProtKB-KW"/>
</dbReference>
<evidence type="ECO:0000256" key="2">
    <source>
        <dbReference type="ARBA" id="ARBA00022596"/>
    </source>
</evidence>
<protein>
    <submittedName>
        <fullName evidence="9">Hydrogenase isoenzymes nickel incorporation protein HypB</fullName>
    </submittedName>
</protein>
<name>A0A4Y7R625_9FIRM</name>
<dbReference type="SUPFAM" id="SSF52540">
    <property type="entry name" value="P-loop containing nucleoside triphosphate hydrolases"/>
    <property type="match status" value="1"/>
</dbReference>
<keyword evidence="5" id="KW-0378">Hydrolase</keyword>
<dbReference type="EMBL" id="QFGA01000005">
    <property type="protein sequence ID" value="TEB04081.1"/>
    <property type="molecule type" value="Genomic_DNA"/>
</dbReference>
<dbReference type="Pfam" id="PF02492">
    <property type="entry name" value="cobW"/>
    <property type="match status" value="1"/>
</dbReference>
<organism evidence="9 10">
    <name type="scientific">Pelotomaculum schinkii</name>
    <dbReference type="NCBI Taxonomy" id="78350"/>
    <lineage>
        <taxon>Bacteria</taxon>
        <taxon>Bacillati</taxon>
        <taxon>Bacillota</taxon>
        <taxon>Clostridia</taxon>
        <taxon>Eubacteriales</taxon>
        <taxon>Desulfotomaculaceae</taxon>
        <taxon>Pelotomaculum</taxon>
    </lineage>
</organism>
<evidence type="ECO:0000313" key="9">
    <source>
        <dbReference type="EMBL" id="TEB04081.1"/>
    </source>
</evidence>
<dbReference type="InterPro" id="IPR004392">
    <property type="entry name" value="Hyd_mat_HypB"/>
</dbReference>
<sequence>MCSTCGCGASGHDNFEHDEHDHDVRILHTMETAFDKNNHIAFHLREEFKERGILVLNLVSSPGSGKTTLLEKTALAMSTEYKMAVIEGDQETANDAERIKNTGISAYQINTLSGCHLEAGMVQRALPSFDLDALDILFIENVGNLVCPSEYDLGEDYRVLVLSVTEGEDKPIKYPGIFISSDIFLLNKIDLVDILEFDIEKCRKYLKRINSRATTFEVSARKGTGMDEWYDWLRSAVAQKKQK</sequence>
<reference evidence="9 10" key="1">
    <citation type="journal article" date="2018" name="Environ. Microbiol.">
        <title>Novel energy conservation strategies and behaviour of Pelotomaculum schinkii driving syntrophic propionate catabolism.</title>
        <authorList>
            <person name="Hidalgo-Ahumada C.A.P."/>
            <person name="Nobu M.K."/>
            <person name="Narihiro T."/>
            <person name="Tamaki H."/>
            <person name="Liu W.T."/>
            <person name="Kamagata Y."/>
            <person name="Stams A.J.M."/>
            <person name="Imachi H."/>
            <person name="Sousa D.Z."/>
        </authorList>
    </citation>
    <scope>NUCLEOTIDE SEQUENCE [LARGE SCALE GENOMIC DNA]</scope>
    <source>
        <strain evidence="9 10">HH</strain>
    </source>
</reference>
<feature type="domain" description="CobW/HypB/UreG nucleotide-binding" evidence="8">
    <location>
        <begin position="55"/>
        <end position="216"/>
    </location>
</feature>
<evidence type="ECO:0000256" key="6">
    <source>
        <dbReference type="ARBA" id="ARBA00022833"/>
    </source>
</evidence>
<evidence type="ECO:0000259" key="8">
    <source>
        <dbReference type="Pfam" id="PF02492"/>
    </source>
</evidence>
<dbReference type="NCBIfam" id="TIGR00073">
    <property type="entry name" value="hypB"/>
    <property type="match status" value="1"/>
</dbReference>
<evidence type="ECO:0000256" key="4">
    <source>
        <dbReference type="ARBA" id="ARBA00022741"/>
    </source>
</evidence>
<comment type="caution">
    <text evidence="9">The sequence shown here is derived from an EMBL/GenBank/DDBJ whole genome shotgun (WGS) entry which is preliminary data.</text>
</comment>
<dbReference type="PIRSF" id="PIRSF005624">
    <property type="entry name" value="Ni-bind_GTPase"/>
    <property type="match status" value="1"/>
</dbReference>
<dbReference type="InterPro" id="IPR027417">
    <property type="entry name" value="P-loop_NTPase"/>
</dbReference>
<evidence type="ECO:0000256" key="7">
    <source>
        <dbReference type="ARBA" id="ARBA00023134"/>
    </source>
</evidence>
<proteinExistence type="inferred from homology"/>
<keyword evidence="2" id="KW-0533">Nickel</keyword>
<keyword evidence="6" id="KW-0862">Zinc</keyword>
<dbReference type="AlphaFoldDB" id="A0A4Y7R625"/>
<gene>
    <name evidence="9" type="primary">hypB_1</name>
    <name evidence="9" type="ORF">Psch_04210</name>
</gene>
<keyword evidence="10" id="KW-1185">Reference proteome</keyword>
<dbReference type="Proteomes" id="UP000298324">
    <property type="component" value="Unassembled WGS sequence"/>
</dbReference>
<dbReference type="GO" id="GO:0051604">
    <property type="term" value="P:protein maturation"/>
    <property type="evidence" value="ECO:0007669"/>
    <property type="project" value="InterPro"/>
</dbReference>
<dbReference type="GO" id="GO:0016151">
    <property type="term" value="F:nickel cation binding"/>
    <property type="evidence" value="ECO:0007669"/>
    <property type="project" value="InterPro"/>
</dbReference>
<dbReference type="GO" id="GO:0008270">
    <property type="term" value="F:zinc ion binding"/>
    <property type="evidence" value="ECO:0007669"/>
    <property type="project" value="TreeGrafter"/>
</dbReference>
<comment type="similarity">
    <text evidence="1">Belongs to the SIMIBI class G3E GTPase family. HypB/HupM subfamily.</text>
</comment>
<evidence type="ECO:0000256" key="5">
    <source>
        <dbReference type="ARBA" id="ARBA00022801"/>
    </source>
</evidence>
<keyword evidence="7" id="KW-0342">GTP-binding</keyword>
<keyword evidence="4" id="KW-0547">Nucleotide-binding</keyword>
<accession>A0A4Y7R625</accession>